<dbReference type="GO" id="GO:0001733">
    <property type="term" value="F:galactosylceramide sulfotransferase activity"/>
    <property type="evidence" value="ECO:0007669"/>
    <property type="project" value="InterPro"/>
</dbReference>
<dbReference type="GO" id="GO:0009247">
    <property type="term" value="P:glycolipid biosynthetic process"/>
    <property type="evidence" value="ECO:0007669"/>
    <property type="project" value="InterPro"/>
</dbReference>
<dbReference type="AlphaFoldDB" id="A0A9Q1HAQ1"/>
<evidence type="ECO:0000256" key="7">
    <source>
        <dbReference type="ARBA" id="ARBA00023034"/>
    </source>
</evidence>
<evidence type="ECO:0000313" key="11">
    <source>
        <dbReference type="EMBL" id="KAJ8039000.1"/>
    </source>
</evidence>
<feature type="region of interest" description="Disordered" evidence="10">
    <location>
        <begin position="352"/>
        <end position="375"/>
    </location>
</feature>
<dbReference type="OrthoDB" id="514299at2759"/>
<name>A0A9Q1HAQ1_HOLLE</name>
<dbReference type="SUPFAM" id="SSF52540">
    <property type="entry name" value="P-loop containing nucleoside triphosphate hydrolases"/>
    <property type="match status" value="1"/>
</dbReference>
<accession>A0A9Q1HAQ1</accession>
<comment type="similarity">
    <text evidence="2">Belongs to the galactose-3-O-sulfotransferase family.</text>
</comment>
<reference evidence="11" key="1">
    <citation type="submission" date="2021-10" db="EMBL/GenBank/DDBJ databases">
        <title>Tropical sea cucumber genome reveals ecological adaptation and Cuvierian tubules defense mechanism.</title>
        <authorList>
            <person name="Chen T."/>
        </authorList>
    </citation>
    <scope>NUCLEOTIDE SEQUENCE</scope>
    <source>
        <strain evidence="11">Nanhai2018</strain>
        <tissue evidence="11">Muscle</tissue>
    </source>
</reference>
<evidence type="ECO:0000256" key="1">
    <source>
        <dbReference type="ARBA" id="ARBA00004323"/>
    </source>
</evidence>
<keyword evidence="6" id="KW-1133">Transmembrane helix</keyword>
<keyword evidence="9" id="KW-0325">Glycoprotein</keyword>
<comment type="caution">
    <text evidence="11">The sequence shown here is derived from an EMBL/GenBank/DDBJ whole genome shotgun (WGS) entry which is preliminary data.</text>
</comment>
<dbReference type="InterPro" id="IPR009729">
    <property type="entry name" value="Gal-3-0_sulfotransfrase"/>
</dbReference>
<dbReference type="Proteomes" id="UP001152320">
    <property type="component" value="Chromosome 7"/>
</dbReference>
<keyword evidence="7" id="KW-0333">Golgi apparatus</keyword>
<evidence type="ECO:0000256" key="9">
    <source>
        <dbReference type="ARBA" id="ARBA00023180"/>
    </source>
</evidence>
<evidence type="ECO:0000256" key="8">
    <source>
        <dbReference type="ARBA" id="ARBA00023136"/>
    </source>
</evidence>
<feature type="compositionally biased region" description="Basic residues" evidence="10">
    <location>
        <begin position="354"/>
        <end position="366"/>
    </location>
</feature>
<keyword evidence="4" id="KW-0812">Transmembrane</keyword>
<evidence type="ECO:0000256" key="2">
    <source>
        <dbReference type="ARBA" id="ARBA00008124"/>
    </source>
</evidence>
<organism evidence="11 12">
    <name type="scientific">Holothuria leucospilota</name>
    <name type="common">Black long sea cucumber</name>
    <name type="synonym">Mertensiothuria leucospilota</name>
    <dbReference type="NCBI Taxonomy" id="206669"/>
    <lineage>
        <taxon>Eukaryota</taxon>
        <taxon>Metazoa</taxon>
        <taxon>Echinodermata</taxon>
        <taxon>Eleutherozoa</taxon>
        <taxon>Echinozoa</taxon>
        <taxon>Holothuroidea</taxon>
        <taxon>Aspidochirotacea</taxon>
        <taxon>Aspidochirotida</taxon>
        <taxon>Holothuriidae</taxon>
        <taxon>Holothuria</taxon>
    </lineage>
</organism>
<dbReference type="Pfam" id="PF06990">
    <property type="entry name" value="Gal-3-0_sulfotr"/>
    <property type="match status" value="1"/>
</dbReference>
<gene>
    <name evidence="11" type="ORF">HOLleu_16577</name>
</gene>
<dbReference type="PANTHER" id="PTHR14647">
    <property type="entry name" value="GALACTOSE-3-O-SULFOTRANSFERASE"/>
    <property type="match status" value="1"/>
</dbReference>
<dbReference type="PANTHER" id="PTHR14647:SF87">
    <property type="entry name" value="PUTATIVE-RELATED"/>
    <property type="match status" value="1"/>
</dbReference>
<dbReference type="InterPro" id="IPR027417">
    <property type="entry name" value="P-loop_NTPase"/>
</dbReference>
<keyword evidence="8" id="KW-0472">Membrane</keyword>
<keyword evidence="5" id="KW-0735">Signal-anchor</keyword>
<evidence type="ECO:0000313" key="12">
    <source>
        <dbReference type="Proteomes" id="UP001152320"/>
    </source>
</evidence>
<keyword evidence="12" id="KW-1185">Reference proteome</keyword>
<protein>
    <submittedName>
        <fullName evidence="11">Galactosylceramide sulfotransferase</fullName>
    </submittedName>
</protein>
<comment type="subcellular location">
    <subcellularLocation>
        <location evidence="1">Golgi apparatus membrane</location>
        <topology evidence="1">Single-pass type II membrane protein</topology>
    </subcellularLocation>
</comment>
<evidence type="ECO:0000256" key="5">
    <source>
        <dbReference type="ARBA" id="ARBA00022968"/>
    </source>
</evidence>
<evidence type="ECO:0000256" key="6">
    <source>
        <dbReference type="ARBA" id="ARBA00022989"/>
    </source>
</evidence>
<evidence type="ECO:0000256" key="10">
    <source>
        <dbReference type="SAM" id="MobiDB-lite"/>
    </source>
</evidence>
<dbReference type="GO" id="GO:0000139">
    <property type="term" value="C:Golgi membrane"/>
    <property type="evidence" value="ECO:0007669"/>
    <property type="project" value="UniProtKB-SubCell"/>
</dbReference>
<dbReference type="Gene3D" id="3.40.50.300">
    <property type="entry name" value="P-loop containing nucleotide triphosphate hydrolases"/>
    <property type="match status" value="1"/>
</dbReference>
<evidence type="ECO:0000256" key="4">
    <source>
        <dbReference type="ARBA" id="ARBA00022692"/>
    </source>
</evidence>
<evidence type="ECO:0000256" key="3">
    <source>
        <dbReference type="ARBA" id="ARBA00022679"/>
    </source>
</evidence>
<dbReference type="EMBL" id="JAIZAY010000007">
    <property type="protein sequence ID" value="KAJ8039000.1"/>
    <property type="molecule type" value="Genomic_DNA"/>
</dbReference>
<keyword evidence="3" id="KW-0808">Transferase</keyword>
<sequence>MAYSSSFFVKKIGFILFMLVCLLLLQVSFHLTDVSRNIGLDCKSNCSVLPFPRAKSWNSFSTESVPPCSHGNIDSVVLVKTHKTASSTIGSIIGRYGVERNLTFALPRNSNSMFGDVPFRSTMLLSSPSNGGFHLLISHVPFNRTTVQDVMKPEVKYITILRDPVAQFYSGVHFFKLNDFFNISKDIYAQNFDIKAFLRRISECETYACRVIYNGQMFDLGLLTNTFSDMSMASIEDKIQKIEKDLDLVLIQEYFDESLLLFKKLMCWEFKDIVYLSQKVQDTHVSPPNKHAGIIRAWNYVDALLFDHFNKSLWIKINQYGPSFQSDLKYFRHLNKNTTALCHKRTEQALTRVRVQKSRHRSHRKKSADQRPDKTNELCANLERDVFGYVKMLRAREMSEQMKV</sequence>
<proteinExistence type="inferred from homology"/>